<protein>
    <recommendedName>
        <fullName evidence="1">VWFA domain-containing protein</fullName>
    </recommendedName>
</protein>
<accession>A0A3N4KE13</accession>
<dbReference type="InterPro" id="IPR002035">
    <property type="entry name" value="VWF_A"/>
</dbReference>
<gene>
    <name evidence="2" type="ORF">P167DRAFT_567690</name>
</gene>
<dbReference type="EMBL" id="ML119159">
    <property type="protein sequence ID" value="RPB08727.1"/>
    <property type="molecule type" value="Genomic_DNA"/>
</dbReference>
<dbReference type="SUPFAM" id="SSF53300">
    <property type="entry name" value="vWA-like"/>
    <property type="match status" value="1"/>
</dbReference>
<name>A0A3N4KE13_9PEZI</name>
<evidence type="ECO:0000313" key="3">
    <source>
        <dbReference type="Proteomes" id="UP000277580"/>
    </source>
</evidence>
<dbReference type="PROSITE" id="PS50234">
    <property type="entry name" value="VWFA"/>
    <property type="match status" value="1"/>
</dbReference>
<dbReference type="PANTHER" id="PTHR34706">
    <property type="entry name" value="SLR1338 PROTEIN"/>
    <property type="match status" value="1"/>
</dbReference>
<dbReference type="Gene3D" id="3.40.50.410">
    <property type="entry name" value="von Willebrand factor, type A domain"/>
    <property type="match status" value="1"/>
</dbReference>
<proteinExistence type="predicted"/>
<keyword evidence="3" id="KW-1185">Reference proteome</keyword>
<evidence type="ECO:0000313" key="2">
    <source>
        <dbReference type="EMBL" id="RPB08727.1"/>
    </source>
</evidence>
<dbReference type="STRING" id="1392247.A0A3N4KE13"/>
<dbReference type="OrthoDB" id="2142040at2759"/>
<reference evidence="2 3" key="1">
    <citation type="journal article" date="2018" name="Nat. Ecol. Evol.">
        <title>Pezizomycetes genomes reveal the molecular basis of ectomycorrhizal truffle lifestyle.</title>
        <authorList>
            <person name="Murat C."/>
            <person name="Payen T."/>
            <person name="Noel B."/>
            <person name="Kuo A."/>
            <person name="Morin E."/>
            <person name="Chen J."/>
            <person name="Kohler A."/>
            <person name="Krizsan K."/>
            <person name="Balestrini R."/>
            <person name="Da Silva C."/>
            <person name="Montanini B."/>
            <person name="Hainaut M."/>
            <person name="Levati E."/>
            <person name="Barry K.W."/>
            <person name="Belfiori B."/>
            <person name="Cichocki N."/>
            <person name="Clum A."/>
            <person name="Dockter R.B."/>
            <person name="Fauchery L."/>
            <person name="Guy J."/>
            <person name="Iotti M."/>
            <person name="Le Tacon F."/>
            <person name="Lindquist E.A."/>
            <person name="Lipzen A."/>
            <person name="Malagnac F."/>
            <person name="Mello A."/>
            <person name="Molinier V."/>
            <person name="Miyauchi S."/>
            <person name="Poulain J."/>
            <person name="Riccioni C."/>
            <person name="Rubini A."/>
            <person name="Sitrit Y."/>
            <person name="Splivallo R."/>
            <person name="Traeger S."/>
            <person name="Wang M."/>
            <person name="Zifcakova L."/>
            <person name="Wipf D."/>
            <person name="Zambonelli A."/>
            <person name="Paolocci F."/>
            <person name="Nowrousian M."/>
            <person name="Ottonello S."/>
            <person name="Baldrian P."/>
            <person name="Spatafora J.W."/>
            <person name="Henrissat B."/>
            <person name="Nagy L.G."/>
            <person name="Aury J.M."/>
            <person name="Wincker P."/>
            <person name="Grigoriev I.V."/>
            <person name="Bonfante P."/>
            <person name="Martin F.M."/>
        </authorList>
    </citation>
    <scope>NUCLEOTIDE SEQUENCE [LARGE SCALE GENOMIC DNA]</scope>
    <source>
        <strain evidence="2 3">CCBAS932</strain>
    </source>
</reference>
<sequence length="338" mass="37710">MSCTCNTNVFGKLKELADSKASSKWDVLMVLGEMQKEIGRLLTETVSANDCPCHGNCVKKPPKTVQDFLDHINSVLKDQGLSDFYKPDDLRLKEIAEKAAEYAKNHPDGPLGKPEDTADLCQLGLYDNICFLDDSGSMKEDNRIQSLKEILKRVVSITGLLDFDGVQIRWLNYANDSTMNDIYEPAGLTPIFNVVKFDGSTPLGTKLKQKVIDPMIVAKLAGKQLKKPIIVSIITDGEPNEEPVDQLEKSIKECKDALVKNGYKENHVLFQISQIGNSKGAEKFLNDLKADKNIRRLLYLTSGSLDKQMELFHEQENELQKWLLNIMLAPVRPGASGP</sequence>
<dbReference type="InterPro" id="IPR036465">
    <property type="entry name" value="vWFA_dom_sf"/>
</dbReference>
<dbReference type="Proteomes" id="UP000277580">
    <property type="component" value="Unassembled WGS sequence"/>
</dbReference>
<dbReference type="AlphaFoldDB" id="A0A3N4KE13"/>
<evidence type="ECO:0000259" key="1">
    <source>
        <dbReference type="PROSITE" id="PS50234"/>
    </source>
</evidence>
<dbReference type="InParanoid" id="A0A3N4KE13"/>
<feature type="domain" description="VWFA" evidence="1">
    <location>
        <begin position="127"/>
        <end position="327"/>
    </location>
</feature>
<dbReference type="PANTHER" id="PTHR34706:SF3">
    <property type="entry name" value="ANKYRIN REPEAT PROTEIN (AFU_ORTHOLOGUE AFUA_7G06200)"/>
    <property type="match status" value="1"/>
</dbReference>
<organism evidence="2 3">
    <name type="scientific">Morchella conica CCBAS932</name>
    <dbReference type="NCBI Taxonomy" id="1392247"/>
    <lineage>
        <taxon>Eukaryota</taxon>
        <taxon>Fungi</taxon>
        <taxon>Dikarya</taxon>
        <taxon>Ascomycota</taxon>
        <taxon>Pezizomycotina</taxon>
        <taxon>Pezizomycetes</taxon>
        <taxon>Pezizales</taxon>
        <taxon>Morchellaceae</taxon>
        <taxon>Morchella</taxon>
    </lineage>
</organism>